<dbReference type="Pfam" id="PF09335">
    <property type="entry name" value="VTT_dom"/>
    <property type="match status" value="1"/>
</dbReference>
<keyword evidence="4 6" id="KW-1133">Transmembrane helix</keyword>
<keyword evidence="5 6" id="KW-0472">Membrane</keyword>
<evidence type="ECO:0000256" key="2">
    <source>
        <dbReference type="ARBA" id="ARBA00022475"/>
    </source>
</evidence>
<keyword evidence="3 6" id="KW-0812">Transmembrane</keyword>
<feature type="transmembrane region" description="Helical" evidence="6">
    <location>
        <begin position="47"/>
        <end position="71"/>
    </location>
</feature>
<evidence type="ECO:0000256" key="3">
    <source>
        <dbReference type="ARBA" id="ARBA00022692"/>
    </source>
</evidence>
<organism evidence="8">
    <name type="scientific">hydrothermal vent metagenome</name>
    <dbReference type="NCBI Taxonomy" id="652676"/>
    <lineage>
        <taxon>unclassified sequences</taxon>
        <taxon>metagenomes</taxon>
        <taxon>ecological metagenomes</taxon>
    </lineage>
</organism>
<gene>
    <name evidence="8" type="ORF">MNBD_GAMMA12-2282</name>
</gene>
<sequence length="219" mass="23860">MFNKKILLFLVIITAILCAVLFRDSLDASALDQWVKNAGGAGPALFIFLYMVATVLFLPGSIITLAGGALFGPFWGTLYNTVGATIGATAAFLITRYLTSAWVEKKLESNAEGRISKIIQGVDNEGWRFVAFVRLVPIFPFNVINYAMGLTNIKVAHYVLTSFICMLPGTFAYSYLGYAAREAVAGQGDVQSIIQTGIIATAILTIVAYLPRFIKKLRK</sequence>
<evidence type="ECO:0000256" key="4">
    <source>
        <dbReference type="ARBA" id="ARBA00022989"/>
    </source>
</evidence>
<reference evidence="8" key="1">
    <citation type="submission" date="2018-06" db="EMBL/GenBank/DDBJ databases">
        <authorList>
            <person name="Zhirakovskaya E."/>
        </authorList>
    </citation>
    <scope>NUCLEOTIDE SEQUENCE</scope>
</reference>
<dbReference type="AlphaFoldDB" id="A0A3B0Z605"/>
<feature type="transmembrane region" description="Helical" evidence="6">
    <location>
        <begin position="155"/>
        <end position="178"/>
    </location>
</feature>
<feature type="transmembrane region" description="Helical" evidence="6">
    <location>
        <begin position="190"/>
        <end position="210"/>
    </location>
</feature>
<feature type="transmembrane region" description="Helical" evidence="6">
    <location>
        <begin position="78"/>
        <end position="98"/>
    </location>
</feature>
<dbReference type="EMBL" id="UOFL01000113">
    <property type="protein sequence ID" value="VAW76794.1"/>
    <property type="molecule type" value="Genomic_DNA"/>
</dbReference>
<evidence type="ECO:0000256" key="6">
    <source>
        <dbReference type="SAM" id="Phobius"/>
    </source>
</evidence>
<dbReference type="InterPro" id="IPR032816">
    <property type="entry name" value="VTT_dom"/>
</dbReference>
<feature type="transmembrane region" description="Helical" evidence="6">
    <location>
        <begin position="129"/>
        <end position="148"/>
    </location>
</feature>
<keyword evidence="2" id="KW-1003">Cell membrane</keyword>
<evidence type="ECO:0000256" key="5">
    <source>
        <dbReference type="ARBA" id="ARBA00023136"/>
    </source>
</evidence>
<evidence type="ECO:0000259" key="7">
    <source>
        <dbReference type="Pfam" id="PF09335"/>
    </source>
</evidence>
<accession>A0A3B0Z605</accession>
<dbReference type="GO" id="GO:0005886">
    <property type="term" value="C:plasma membrane"/>
    <property type="evidence" value="ECO:0007669"/>
    <property type="project" value="UniProtKB-SubCell"/>
</dbReference>
<dbReference type="PANTHER" id="PTHR12677">
    <property type="entry name" value="GOLGI APPARATUS MEMBRANE PROTEIN TVP38-RELATED"/>
    <property type="match status" value="1"/>
</dbReference>
<dbReference type="InterPro" id="IPR015414">
    <property type="entry name" value="TMEM64"/>
</dbReference>
<dbReference type="PANTHER" id="PTHR12677:SF59">
    <property type="entry name" value="GOLGI APPARATUS MEMBRANE PROTEIN TVP38-RELATED"/>
    <property type="match status" value="1"/>
</dbReference>
<protein>
    <submittedName>
        <fullName evidence="8">DedA family protein, putative</fullName>
    </submittedName>
</protein>
<feature type="domain" description="VTT" evidence="7">
    <location>
        <begin position="58"/>
        <end position="178"/>
    </location>
</feature>
<name>A0A3B0Z605_9ZZZZ</name>
<proteinExistence type="predicted"/>
<evidence type="ECO:0000256" key="1">
    <source>
        <dbReference type="ARBA" id="ARBA00004651"/>
    </source>
</evidence>
<comment type="subcellular location">
    <subcellularLocation>
        <location evidence="1">Cell membrane</location>
        <topology evidence="1">Multi-pass membrane protein</topology>
    </subcellularLocation>
</comment>
<evidence type="ECO:0000313" key="8">
    <source>
        <dbReference type="EMBL" id="VAW76794.1"/>
    </source>
</evidence>